<dbReference type="Pfam" id="PF13413">
    <property type="entry name" value="HTH_25"/>
    <property type="match status" value="1"/>
</dbReference>
<keyword evidence="2" id="KW-1133">Transmembrane helix</keyword>
<dbReference type="CDD" id="cd00093">
    <property type="entry name" value="HTH_XRE"/>
    <property type="match status" value="1"/>
</dbReference>
<name>A0ABV0F1S4_9ENTE</name>
<feature type="compositionally biased region" description="Basic and acidic residues" evidence="1">
    <location>
        <begin position="173"/>
        <end position="188"/>
    </location>
</feature>
<keyword evidence="2" id="KW-0472">Membrane</keyword>
<protein>
    <recommendedName>
        <fullName evidence="5">DUF4115 domain-containing protein</fullName>
    </recommendedName>
</protein>
<evidence type="ECO:0000256" key="2">
    <source>
        <dbReference type="SAM" id="Phobius"/>
    </source>
</evidence>
<dbReference type="Proteomes" id="UP001429357">
    <property type="component" value="Unassembled WGS sequence"/>
</dbReference>
<evidence type="ECO:0000313" key="3">
    <source>
        <dbReference type="EMBL" id="MEO1780591.1"/>
    </source>
</evidence>
<dbReference type="Gene3D" id="1.10.260.40">
    <property type="entry name" value="lambda repressor-like DNA-binding domains"/>
    <property type="match status" value="1"/>
</dbReference>
<reference evidence="3" key="1">
    <citation type="submission" date="2016-06" db="EMBL/GenBank/DDBJ databases">
        <authorList>
            <person name="Van Tyne D."/>
        </authorList>
    </citation>
    <scope>NUCLEOTIDE SEQUENCE</scope>
    <source>
        <strain evidence="3">JM9A</strain>
    </source>
</reference>
<evidence type="ECO:0008006" key="5">
    <source>
        <dbReference type="Google" id="ProtNLM"/>
    </source>
</evidence>
<sequence length="298" mass="32812">MANEATTIGQRLRQARLNKNLSLDELQQITKIQRRYLEAIENGDFDALPGTFYVRAFIRQYAQAVGQDGDRLVRVLEGKEELTPPPPPRPRPETVRGSRKALHVEEKPKNSWVRLLPVIFFSLIALAIIIVVAWQTIQDRNSEPLLVDPGSSSVVVDKPKESSSSETKASSSKTEESTKESSSAPEEKEMAVTMVNNTQAVANIKISDAKAPLRLDFQGQATGPCWVGVMVNDGYVYQYTLQANEAQSTTLPEGTTNATIVLGASANIAIKANDHDVLFTEAGMQALRKTINLEISYQ</sequence>
<evidence type="ECO:0000256" key="1">
    <source>
        <dbReference type="SAM" id="MobiDB-lite"/>
    </source>
</evidence>
<dbReference type="EMBL" id="MAEI02000001">
    <property type="protein sequence ID" value="MEO1780591.1"/>
    <property type="molecule type" value="Genomic_DNA"/>
</dbReference>
<dbReference type="InterPro" id="IPR001387">
    <property type="entry name" value="Cro/C1-type_HTH"/>
</dbReference>
<organism evidence="3 4">
    <name type="scientific">Enterococcus diestrammenae</name>
    <dbReference type="NCBI Taxonomy" id="1155073"/>
    <lineage>
        <taxon>Bacteria</taxon>
        <taxon>Bacillati</taxon>
        <taxon>Bacillota</taxon>
        <taxon>Bacilli</taxon>
        <taxon>Lactobacillales</taxon>
        <taxon>Enterococcaceae</taxon>
        <taxon>Enterococcus</taxon>
    </lineage>
</organism>
<keyword evidence="2" id="KW-0812">Transmembrane</keyword>
<keyword evidence="4" id="KW-1185">Reference proteome</keyword>
<feature type="transmembrane region" description="Helical" evidence="2">
    <location>
        <begin position="115"/>
        <end position="134"/>
    </location>
</feature>
<dbReference type="RefSeq" id="WP_161869742.1">
    <property type="nucleotide sequence ID" value="NZ_MAEI02000001.1"/>
</dbReference>
<accession>A0ABV0F1S4</accession>
<dbReference type="PANTHER" id="PTHR34475:SF1">
    <property type="entry name" value="CYTOSKELETON PROTEIN RODZ"/>
    <property type="match status" value="1"/>
</dbReference>
<comment type="caution">
    <text evidence="3">The sequence shown here is derived from an EMBL/GenBank/DDBJ whole genome shotgun (WGS) entry which is preliminary data.</text>
</comment>
<feature type="region of interest" description="Disordered" evidence="1">
    <location>
        <begin position="148"/>
        <end position="188"/>
    </location>
</feature>
<reference evidence="3" key="2">
    <citation type="submission" date="2024-02" db="EMBL/GenBank/DDBJ databases">
        <title>The Genome Sequence of Enterococcus diestrammenae JM9A.</title>
        <authorList>
            <person name="Earl A."/>
            <person name="Manson A."/>
            <person name="Gilmore M."/>
            <person name="Sanders J."/>
            <person name="Shea T."/>
            <person name="Howe W."/>
            <person name="Livny J."/>
            <person name="Cuomo C."/>
            <person name="Neafsey D."/>
            <person name="Birren B."/>
        </authorList>
    </citation>
    <scope>NUCLEOTIDE SEQUENCE</scope>
    <source>
        <strain evidence="3">JM9A</strain>
    </source>
</reference>
<feature type="compositionally biased region" description="Basic and acidic residues" evidence="1">
    <location>
        <begin position="90"/>
        <end position="103"/>
    </location>
</feature>
<dbReference type="PANTHER" id="PTHR34475">
    <property type="match status" value="1"/>
</dbReference>
<gene>
    <name evidence="3" type="ORF">BAU18_000130</name>
</gene>
<proteinExistence type="predicted"/>
<dbReference type="InterPro" id="IPR050400">
    <property type="entry name" value="Bact_Cytoskel_RodZ"/>
</dbReference>
<evidence type="ECO:0000313" key="4">
    <source>
        <dbReference type="Proteomes" id="UP001429357"/>
    </source>
</evidence>
<feature type="region of interest" description="Disordered" evidence="1">
    <location>
        <begin position="78"/>
        <end position="103"/>
    </location>
</feature>
<dbReference type="SUPFAM" id="SSF47413">
    <property type="entry name" value="lambda repressor-like DNA-binding domains"/>
    <property type="match status" value="1"/>
</dbReference>
<dbReference type="InterPro" id="IPR010982">
    <property type="entry name" value="Lambda_DNA-bd_dom_sf"/>
</dbReference>